<dbReference type="EMBL" id="JAFHDT010000022">
    <property type="protein sequence ID" value="KAI7793210.1"/>
    <property type="molecule type" value="Genomic_DNA"/>
</dbReference>
<protein>
    <submittedName>
        <fullName evidence="2">Cornifelin-like protein B-like</fullName>
    </submittedName>
</protein>
<evidence type="ECO:0000313" key="3">
    <source>
        <dbReference type="Proteomes" id="UP001059041"/>
    </source>
</evidence>
<evidence type="ECO:0000313" key="2">
    <source>
        <dbReference type="EMBL" id="KAI7793210.1"/>
    </source>
</evidence>
<name>A0A9W7T7H9_TRIRA</name>
<dbReference type="Pfam" id="PF04749">
    <property type="entry name" value="PLAC8"/>
    <property type="match status" value="1"/>
</dbReference>
<comment type="caution">
    <text evidence="2">The sequence shown here is derived from an EMBL/GenBank/DDBJ whole genome shotgun (WGS) entry which is preliminary data.</text>
</comment>
<keyword evidence="3" id="KW-1185">Reference proteome</keyword>
<gene>
    <name evidence="2" type="ORF">IRJ41_008399</name>
</gene>
<comment type="similarity">
    <text evidence="1">Belongs to the cornifelin family.</text>
</comment>
<evidence type="ECO:0000256" key="1">
    <source>
        <dbReference type="ARBA" id="ARBA00009024"/>
    </source>
</evidence>
<dbReference type="AlphaFoldDB" id="A0A9W7T7H9"/>
<dbReference type="PANTHER" id="PTHR15907">
    <property type="entry name" value="DUF614 FAMILY PROTEIN-RELATED"/>
    <property type="match status" value="1"/>
</dbReference>
<dbReference type="OrthoDB" id="1045822at2759"/>
<accession>A0A9W7T7H9</accession>
<reference evidence="2" key="1">
    <citation type="submission" date="2021-02" db="EMBL/GenBank/DDBJ databases">
        <title>Comparative genomics reveals that relaxation of natural selection precedes convergent phenotypic evolution of cavefish.</title>
        <authorList>
            <person name="Peng Z."/>
        </authorList>
    </citation>
    <scope>NUCLEOTIDE SEQUENCE</scope>
    <source>
        <tissue evidence="2">Muscle</tissue>
    </source>
</reference>
<dbReference type="InterPro" id="IPR006461">
    <property type="entry name" value="PLAC_motif_containing"/>
</dbReference>
<dbReference type="NCBIfam" id="TIGR01571">
    <property type="entry name" value="A_thal_Cys_rich"/>
    <property type="match status" value="1"/>
</dbReference>
<sequence length="127" mass="14235">MSNTMVITQPQPLMVSRESDKWGSGICDCCDDVPECCFGFWCFWCFACIKTKRLGECLCLPLLDSCGIVPPITMSMRVSMRNRYGIKGTMCNDCLVATFCTACVWCQMSREMKARSIQITLVGAKNL</sequence>
<organism evidence="2 3">
    <name type="scientific">Triplophysa rosa</name>
    <name type="common">Cave loach</name>
    <dbReference type="NCBI Taxonomy" id="992332"/>
    <lineage>
        <taxon>Eukaryota</taxon>
        <taxon>Metazoa</taxon>
        <taxon>Chordata</taxon>
        <taxon>Craniata</taxon>
        <taxon>Vertebrata</taxon>
        <taxon>Euteleostomi</taxon>
        <taxon>Actinopterygii</taxon>
        <taxon>Neopterygii</taxon>
        <taxon>Teleostei</taxon>
        <taxon>Ostariophysi</taxon>
        <taxon>Cypriniformes</taxon>
        <taxon>Nemacheilidae</taxon>
        <taxon>Triplophysa</taxon>
    </lineage>
</organism>
<dbReference type="Proteomes" id="UP001059041">
    <property type="component" value="Linkage Group LG22"/>
</dbReference>
<proteinExistence type="inferred from homology"/>